<dbReference type="EMBL" id="KN404872">
    <property type="protein sequence ID" value="KHG15906.1"/>
    <property type="molecule type" value="Genomic_DNA"/>
</dbReference>
<dbReference type="Proteomes" id="UP000032142">
    <property type="component" value="Unassembled WGS sequence"/>
</dbReference>
<evidence type="ECO:0000313" key="1">
    <source>
        <dbReference type="EMBL" id="KHG15906.1"/>
    </source>
</evidence>
<gene>
    <name evidence="1" type="ORF">F383_03674</name>
</gene>
<evidence type="ECO:0000313" key="2">
    <source>
        <dbReference type="Proteomes" id="UP000032142"/>
    </source>
</evidence>
<dbReference type="AlphaFoldDB" id="A0A0B0NXU6"/>
<reference evidence="2" key="1">
    <citation type="submission" date="2014-09" db="EMBL/GenBank/DDBJ databases">
        <authorList>
            <person name="Mudge J."/>
            <person name="Ramaraj T."/>
            <person name="Lindquist I.E."/>
            <person name="Bharti A.K."/>
            <person name="Sundararajan A."/>
            <person name="Cameron C.T."/>
            <person name="Woodward J.E."/>
            <person name="May G.D."/>
            <person name="Brubaker C."/>
            <person name="Broadhvest J."/>
            <person name="Wilkins T.A."/>
        </authorList>
    </citation>
    <scope>NUCLEOTIDE SEQUENCE</scope>
    <source>
        <strain evidence="2">cv. AKA8401</strain>
    </source>
</reference>
<sequence length="19" mass="2177">MLHSKYDNSNIAKTNLSIQ</sequence>
<name>A0A0B0NXU6_GOSAR</name>
<keyword evidence="2" id="KW-1185">Reference proteome</keyword>
<protein>
    <submittedName>
        <fullName evidence="1">Uncharacterized protein</fullName>
    </submittedName>
</protein>
<accession>A0A0B0NXU6</accession>
<proteinExistence type="predicted"/>
<organism evidence="1 2">
    <name type="scientific">Gossypium arboreum</name>
    <name type="common">Tree cotton</name>
    <name type="synonym">Gossypium nanking</name>
    <dbReference type="NCBI Taxonomy" id="29729"/>
    <lineage>
        <taxon>Eukaryota</taxon>
        <taxon>Viridiplantae</taxon>
        <taxon>Streptophyta</taxon>
        <taxon>Embryophyta</taxon>
        <taxon>Tracheophyta</taxon>
        <taxon>Spermatophyta</taxon>
        <taxon>Magnoliopsida</taxon>
        <taxon>eudicotyledons</taxon>
        <taxon>Gunneridae</taxon>
        <taxon>Pentapetalae</taxon>
        <taxon>rosids</taxon>
        <taxon>malvids</taxon>
        <taxon>Malvales</taxon>
        <taxon>Malvaceae</taxon>
        <taxon>Malvoideae</taxon>
        <taxon>Gossypium</taxon>
    </lineage>
</organism>